<feature type="domain" description="DNA helicase Pif1-like DEAD-box helicase" evidence="2">
    <location>
        <begin position="3"/>
        <end position="173"/>
    </location>
</feature>
<dbReference type="GO" id="GO:0006310">
    <property type="term" value="P:DNA recombination"/>
    <property type="evidence" value="ECO:0007669"/>
    <property type="project" value="UniProtKB-KW"/>
</dbReference>
<dbReference type="GO" id="GO:0006281">
    <property type="term" value="P:DNA repair"/>
    <property type="evidence" value="ECO:0007669"/>
    <property type="project" value="UniProtKB-KW"/>
</dbReference>
<dbReference type="EMBL" id="JAVRJZ010000017">
    <property type="protein sequence ID" value="KAK2709801.1"/>
    <property type="molecule type" value="Genomic_DNA"/>
</dbReference>
<proteinExistence type="inferred from homology"/>
<reference evidence="3" key="1">
    <citation type="submission" date="2023-07" db="EMBL/GenBank/DDBJ databases">
        <title>Chromosome-level genome assembly of Artemia franciscana.</title>
        <authorList>
            <person name="Jo E."/>
        </authorList>
    </citation>
    <scope>NUCLEOTIDE SEQUENCE</scope>
    <source>
        <tissue evidence="3">Whole body</tissue>
    </source>
</reference>
<dbReference type="Gene3D" id="3.40.50.300">
    <property type="entry name" value="P-loop containing nucleotide triphosphate hydrolases"/>
    <property type="match status" value="1"/>
</dbReference>
<dbReference type="InterPro" id="IPR027417">
    <property type="entry name" value="P-loop_NTPase"/>
</dbReference>
<evidence type="ECO:0000313" key="4">
    <source>
        <dbReference type="Proteomes" id="UP001187531"/>
    </source>
</evidence>
<keyword evidence="4" id="KW-1185">Reference proteome</keyword>
<comment type="catalytic activity">
    <reaction evidence="1">
        <text>ATP + H2O = ADP + phosphate + H(+)</text>
        <dbReference type="Rhea" id="RHEA:13065"/>
        <dbReference type="ChEBI" id="CHEBI:15377"/>
        <dbReference type="ChEBI" id="CHEBI:15378"/>
        <dbReference type="ChEBI" id="CHEBI:30616"/>
        <dbReference type="ChEBI" id="CHEBI:43474"/>
        <dbReference type="ChEBI" id="CHEBI:456216"/>
        <dbReference type="EC" id="5.6.2.3"/>
    </reaction>
</comment>
<dbReference type="InterPro" id="IPR010285">
    <property type="entry name" value="DNA_helicase_pif1-like_DEAD"/>
</dbReference>
<dbReference type="GO" id="GO:0016787">
    <property type="term" value="F:hydrolase activity"/>
    <property type="evidence" value="ECO:0007669"/>
    <property type="project" value="UniProtKB-KW"/>
</dbReference>
<dbReference type="GO" id="GO:0005524">
    <property type="term" value="F:ATP binding"/>
    <property type="evidence" value="ECO:0007669"/>
    <property type="project" value="UniProtKB-KW"/>
</dbReference>
<dbReference type="EC" id="5.6.2.3" evidence="1"/>
<keyword evidence="1" id="KW-0233">DNA recombination</keyword>
<dbReference type="Proteomes" id="UP001187531">
    <property type="component" value="Unassembled WGS sequence"/>
</dbReference>
<keyword evidence="1" id="KW-0067">ATP-binding</keyword>
<name>A0AA88HQ73_ARTSF</name>
<dbReference type="Pfam" id="PF05970">
    <property type="entry name" value="PIF1"/>
    <property type="match status" value="1"/>
</dbReference>
<evidence type="ECO:0000259" key="2">
    <source>
        <dbReference type="Pfam" id="PF05970"/>
    </source>
</evidence>
<dbReference type="PANTHER" id="PTHR10492:SF57">
    <property type="entry name" value="ATP-DEPENDENT DNA HELICASE"/>
    <property type="match status" value="1"/>
</dbReference>
<evidence type="ECO:0000256" key="1">
    <source>
        <dbReference type="RuleBase" id="RU363044"/>
    </source>
</evidence>
<comment type="similarity">
    <text evidence="1">Belongs to the helicase family.</text>
</comment>
<keyword evidence="1" id="KW-0547">Nucleotide-binding</keyword>
<dbReference type="GO" id="GO:0043139">
    <property type="term" value="F:5'-3' DNA helicase activity"/>
    <property type="evidence" value="ECO:0007669"/>
    <property type="project" value="UniProtKB-EC"/>
</dbReference>
<accession>A0AA88HQ73</accession>
<keyword evidence="1" id="KW-0378">Hydrolase</keyword>
<comment type="cofactor">
    <cofactor evidence="1">
        <name>Mg(2+)</name>
        <dbReference type="ChEBI" id="CHEBI:18420"/>
    </cofactor>
</comment>
<keyword evidence="1" id="KW-0234">DNA repair</keyword>
<comment type="caution">
    <text evidence="3">The sequence shown here is derived from an EMBL/GenBank/DDBJ whole genome shotgun (WGS) entry which is preliminary data.</text>
</comment>
<dbReference type="PANTHER" id="PTHR10492">
    <property type="match status" value="1"/>
</dbReference>
<dbReference type="SUPFAM" id="SSF52540">
    <property type="entry name" value="P-loop containing nucleoside triphosphate hydrolases"/>
    <property type="match status" value="1"/>
</dbReference>
<organism evidence="3 4">
    <name type="scientific">Artemia franciscana</name>
    <name type="common">Brine shrimp</name>
    <name type="synonym">Artemia sanfranciscana</name>
    <dbReference type="NCBI Taxonomy" id="6661"/>
    <lineage>
        <taxon>Eukaryota</taxon>
        <taxon>Metazoa</taxon>
        <taxon>Ecdysozoa</taxon>
        <taxon>Arthropoda</taxon>
        <taxon>Crustacea</taxon>
        <taxon>Branchiopoda</taxon>
        <taxon>Anostraca</taxon>
        <taxon>Artemiidae</taxon>
        <taxon>Artemia</taxon>
    </lineage>
</organism>
<dbReference type="AlphaFoldDB" id="A0AA88HQ73"/>
<keyword evidence="1" id="KW-0347">Helicase</keyword>
<gene>
    <name evidence="3" type="ORF">QYM36_013466</name>
</gene>
<protein>
    <recommendedName>
        <fullName evidence="1">ATP-dependent DNA helicase</fullName>
        <ecNumber evidence="1">5.6.2.3</ecNumber>
    </recommendedName>
</protein>
<dbReference type="GO" id="GO:0000723">
    <property type="term" value="P:telomere maintenance"/>
    <property type="evidence" value="ECO:0007669"/>
    <property type="project" value="InterPro"/>
</dbReference>
<sequence length="205" mass="22425">MHCVDNNVGEIFFLDAPGGTGKTFVIKLILASIRSKNDIALAIASSGITATLLPGGRTAHSALKLPLNLHSTETPTCNISKSSGMGKVLQQCKLIIWDECTMAHKKSLEALDQCLKDLRGKSKPFGSTLILLAGDFRQTLPIIPRSTPADEMNACLKNSNLWAHVKILKLTTIAGNWKRKAPSRLNFRTDNWTVKNVVYSQVLRS</sequence>
<keyword evidence="1" id="KW-0227">DNA damage</keyword>
<evidence type="ECO:0000313" key="3">
    <source>
        <dbReference type="EMBL" id="KAK2709801.1"/>
    </source>
</evidence>